<dbReference type="EMBL" id="MK574667">
    <property type="protein sequence ID" value="QHE89795.1"/>
    <property type="molecule type" value="Genomic_DNA"/>
</dbReference>
<accession>A0A6D1P1X4</accession>
<evidence type="ECO:0000313" key="2">
    <source>
        <dbReference type="EMBL" id="QHE89795.1"/>
    </source>
</evidence>
<geneLocation type="plasmid" evidence="2">
    <name>pDRC-3</name>
</geneLocation>
<geneLocation type="plasmid" evidence="4">
    <name>pLSECO-1</name>
</geneLocation>
<dbReference type="EMBL" id="MK574669">
    <property type="protein sequence ID" value="QHE89962.1"/>
    <property type="molecule type" value="Genomic_DNA"/>
</dbReference>
<protein>
    <submittedName>
        <fullName evidence="3">Uncharacterized protein</fullName>
    </submittedName>
</protein>
<reference evidence="3" key="1">
    <citation type="submission" date="2019-02" db="EMBL/GenBank/DDBJ databases">
        <authorList>
            <person name="Feng Y."/>
        </authorList>
    </citation>
    <scope>NUCLEOTIDE SEQUENCE</scope>
    <source>
        <strain evidence="2">DRC-3</strain>
        <strain evidence="3">HAB-6</strain>
        <strain evidence="4">LSECO-1</strain>
        <plasmid evidence="2">pDRC-3</plasmid>
        <plasmid evidence="3">pHAB-6</plasmid>
        <plasmid evidence="4">pLSECO-1</plasmid>
    </source>
</reference>
<dbReference type="EMBL" id="MK574668">
    <property type="protein sequence ID" value="QHE89890.1"/>
    <property type="molecule type" value="Genomic_DNA"/>
</dbReference>
<evidence type="ECO:0000256" key="1">
    <source>
        <dbReference type="SAM" id="MobiDB-lite"/>
    </source>
</evidence>
<keyword evidence="3" id="KW-0614">Plasmid</keyword>
<geneLocation type="plasmid" evidence="3">
    <name>pHAB-6</name>
</geneLocation>
<sequence length="46" mass="5307">MADFIKKGKIGGRGQENGNTRHKNKRTDRASVPHRSMLHHEKLIKK</sequence>
<evidence type="ECO:0000313" key="3">
    <source>
        <dbReference type="EMBL" id="QHE89890.1"/>
    </source>
</evidence>
<name>A0A6D1P1X4_ECOLX</name>
<feature type="region of interest" description="Disordered" evidence="1">
    <location>
        <begin position="1"/>
        <end position="46"/>
    </location>
</feature>
<dbReference type="AlphaFoldDB" id="A0A6D1P1X4"/>
<evidence type="ECO:0000313" key="4">
    <source>
        <dbReference type="EMBL" id="QHE89962.1"/>
    </source>
</evidence>
<proteinExistence type="predicted"/>
<organism evidence="3">
    <name type="scientific">Escherichia coli</name>
    <dbReference type="NCBI Taxonomy" id="562"/>
    <lineage>
        <taxon>Bacteria</taxon>
        <taxon>Pseudomonadati</taxon>
        <taxon>Pseudomonadota</taxon>
        <taxon>Gammaproteobacteria</taxon>
        <taxon>Enterobacterales</taxon>
        <taxon>Enterobacteriaceae</taxon>
        <taxon>Escherichia</taxon>
    </lineage>
</organism>